<dbReference type="SMART" id="SM00020">
    <property type="entry name" value="Tryp_SPc"/>
    <property type="match status" value="1"/>
</dbReference>
<evidence type="ECO:0000313" key="8">
    <source>
        <dbReference type="Proteomes" id="UP001107558"/>
    </source>
</evidence>
<name>A0A9J6CCB6_POLVA</name>
<organism evidence="7 8">
    <name type="scientific">Polypedilum vanderplanki</name>
    <name type="common">Sleeping chironomid midge</name>
    <dbReference type="NCBI Taxonomy" id="319348"/>
    <lineage>
        <taxon>Eukaryota</taxon>
        <taxon>Metazoa</taxon>
        <taxon>Ecdysozoa</taxon>
        <taxon>Arthropoda</taxon>
        <taxon>Hexapoda</taxon>
        <taxon>Insecta</taxon>
        <taxon>Pterygota</taxon>
        <taxon>Neoptera</taxon>
        <taxon>Endopterygota</taxon>
        <taxon>Diptera</taxon>
        <taxon>Nematocera</taxon>
        <taxon>Chironomoidea</taxon>
        <taxon>Chironomidae</taxon>
        <taxon>Chironominae</taxon>
        <taxon>Polypedilum</taxon>
        <taxon>Polypedilum</taxon>
    </lineage>
</organism>
<dbReference type="EMBL" id="JADBJN010000002">
    <property type="protein sequence ID" value="KAG5679387.1"/>
    <property type="molecule type" value="Genomic_DNA"/>
</dbReference>
<keyword evidence="4" id="KW-0812">Transmembrane</keyword>
<keyword evidence="4" id="KW-0472">Membrane</keyword>
<evidence type="ECO:0000256" key="4">
    <source>
        <dbReference type="SAM" id="Phobius"/>
    </source>
</evidence>
<comment type="similarity">
    <text evidence="3">Belongs to the peptidase S1 family. CLIP subfamily.</text>
</comment>
<dbReference type="Pfam" id="PF00089">
    <property type="entry name" value="Trypsin"/>
    <property type="match status" value="1"/>
</dbReference>
<dbReference type="Gene3D" id="2.40.10.10">
    <property type="entry name" value="Trypsin-like serine proteases"/>
    <property type="match status" value="1"/>
</dbReference>
<evidence type="ECO:0000256" key="1">
    <source>
        <dbReference type="ARBA" id="ARBA00023157"/>
    </source>
</evidence>
<dbReference type="GO" id="GO:0006508">
    <property type="term" value="P:proteolysis"/>
    <property type="evidence" value="ECO:0007669"/>
    <property type="project" value="InterPro"/>
</dbReference>
<keyword evidence="5" id="KW-0732">Signal</keyword>
<keyword evidence="2" id="KW-0325">Glycoprotein</keyword>
<protein>
    <recommendedName>
        <fullName evidence="6">Peptidase S1 domain-containing protein</fullName>
    </recommendedName>
</protein>
<dbReference type="InterPro" id="IPR043504">
    <property type="entry name" value="Peptidase_S1_PA_chymotrypsin"/>
</dbReference>
<keyword evidence="4" id="KW-1133">Transmembrane helix</keyword>
<keyword evidence="1" id="KW-1015">Disulfide bond</keyword>
<evidence type="ECO:0000256" key="3">
    <source>
        <dbReference type="ARBA" id="ARBA00024195"/>
    </source>
</evidence>
<dbReference type="GO" id="GO:0004252">
    <property type="term" value="F:serine-type endopeptidase activity"/>
    <property type="evidence" value="ECO:0007669"/>
    <property type="project" value="InterPro"/>
</dbReference>
<feature type="chain" id="PRO_5039935322" description="Peptidase S1 domain-containing protein" evidence="5">
    <location>
        <begin position="21"/>
        <end position="281"/>
    </location>
</feature>
<evidence type="ECO:0000259" key="6">
    <source>
        <dbReference type="PROSITE" id="PS50240"/>
    </source>
</evidence>
<evidence type="ECO:0000256" key="5">
    <source>
        <dbReference type="SAM" id="SignalP"/>
    </source>
</evidence>
<dbReference type="InterPro" id="IPR001254">
    <property type="entry name" value="Trypsin_dom"/>
</dbReference>
<dbReference type="Proteomes" id="UP001107558">
    <property type="component" value="Chromosome 2"/>
</dbReference>
<dbReference type="SUPFAM" id="SSF50494">
    <property type="entry name" value="Trypsin-like serine proteases"/>
    <property type="match status" value="1"/>
</dbReference>
<feature type="signal peptide" evidence="5">
    <location>
        <begin position="1"/>
        <end position="20"/>
    </location>
</feature>
<dbReference type="InterPro" id="IPR009003">
    <property type="entry name" value="Peptidase_S1_PA"/>
</dbReference>
<dbReference type="OrthoDB" id="7726766at2759"/>
<feature type="domain" description="Peptidase S1" evidence="6">
    <location>
        <begin position="21"/>
        <end position="261"/>
    </location>
</feature>
<evidence type="ECO:0000313" key="7">
    <source>
        <dbReference type="EMBL" id="KAG5679387.1"/>
    </source>
</evidence>
<feature type="transmembrane region" description="Helical" evidence="4">
    <location>
        <begin position="255"/>
        <end position="277"/>
    </location>
</feature>
<keyword evidence="8" id="KW-1185">Reference proteome</keyword>
<dbReference type="PANTHER" id="PTHR24256">
    <property type="entry name" value="TRYPTASE-RELATED"/>
    <property type="match status" value="1"/>
</dbReference>
<dbReference type="PROSITE" id="PS50240">
    <property type="entry name" value="TRYPSIN_DOM"/>
    <property type="match status" value="1"/>
</dbReference>
<sequence>MKLFTLTIYLFLLNFTNLIALQQGERAWLSNARFIASVRLRELEQERLGSGFLCTATLINNWNVLTTATCVAFYLSSQLQVVMGAIDLDSRNRQAISRNIRRMYFHPTFERNSEESEFIGNVAVLQFTTSIREPTSEWSWLFRPNRNLHIQPVRMSTSFPENAPERCAFFAWGQQSEDSPRYRNLLMANLHILDNNPMCRNSSTVFCAGDINKGAALCKNLGGSLICEQKFFGIAITNSCEGPGHFHSIASYRNWIWVAAKGNNLKFSFLLIFLIFINKFL</sequence>
<dbReference type="AlphaFoldDB" id="A0A9J6CCB6"/>
<dbReference type="InterPro" id="IPR051487">
    <property type="entry name" value="Ser/Thr_Proteases_Immune/Dev"/>
</dbReference>
<reference evidence="7" key="1">
    <citation type="submission" date="2021-03" db="EMBL/GenBank/DDBJ databases">
        <title>Chromosome level genome of the anhydrobiotic midge Polypedilum vanderplanki.</title>
        <authorList>
            <person name="Yoshida Y."/>
            <person name="Kikawada T."/>
            <person name="Gusev O."/>
        </authorList>
    </citation>
    <scope>NUCLEOTIDE SEQUENCE</scope>
    <source>
        <strain evidence="7">NIAS01</strain>
        <tissue evidence="7">Whole body or cell culture</tissue>
    </source>
</reference>
<proteinExistence type="inferred from homology"/>
<gene>
    <name evidence="7" type="ORF">PVAND_008955</name>
</gene>
<accession>A0A9J6CCB6</accession>
<comment type="caution">
    <text evidence="7">The sequence shown here is derived from an EMBL/GenBank/DDBJ whole genome shotgun (WGS) entry which is preliminary data.</text>
</comment>
<evidence type="ECO:0000256" key="2">
    <source>
        <dbReference type="ARBA" id="ARBA00023180"/>
    </source>
</evidence>